<protein>
    <recommendedName>
        <fullName evidence="3">Nucleotidyltransferase domain-containing protein</fullName>
    </recommendedName>
</protein>
<name>A0ABS6XMA9_9SPHN</name>
<keyword evidence="2" id="KW-1185">Reference proteome</keyword>
<sequence>MNGLRARILESLDMPLSRDVRAAAALLADRHGGSAVLFYGSVLRTGDMDGVLDFYVLTPGESDSVDRMLWPHVSFAELPVGGDRTIRAKVATMPLDVFAEAAAGDLIDTTIWTRFVQPSALAWVDEWATRRSVENSICAAATTAASFAAMLGEEQGSARDYWAALFRQTYTLELRVEKPGRERQILDNNPGWFDDLLPLAWDAAGIAYDRHGDSLIPRLDPDRCSKLYERWVVRQKTGKWLNAARLVKAGFTFEGATRYALWKIERHTGIRVRLTPWRERHPVLAAPGVLLQLWRQQTAVK</sequence>
<dbReference type="Proteomes" id="UP001197214">
    <property type="component" value="Unassembled WGS sequence"/>
</dbReference>
<evidence type="ECO:0008006" key="3">
    <source>
        <dbReference type="Google" id="ProtNLM"/>
    </source>
</evidence>
<proteinExistence type="predicted"/>
<dbReference type="RefSeq" id="WP_219238418.1">
    <property type="nucleotide sequence ID" value="NZ_JAHWZX010000009.1"/>
</dbReference>
<gene>
    <name evidence="1" type="ORF">KY084_10475</name>
</gene>
<accession>A0ABS6XMA9</accession>
<evidence type="ECO:0000313" key="1">
    <source>
        <dbReference type="EMBL" id="MBW4331296.1"/>
    </source>
</evidence>
<reference evidence="1 2" key="1">
    <citation type="submission" date="2021-07" db="EMBL/GenBank/DDBJ databases">
        <title>Stakelama flava sp. nov., a novel endophytic bacterium isolated from branch of Kandelia candel.</title>
        <authorList>
            <person name="Tuo L."/>
        </authorList>
    </citation>
    <scope>NUCLEOTIDE SEQUENCE [LARGE SCALE GENOMIC DNA]</scope>
    <source>
        <strain evidence="1 2">CBK3Z-3</strain>
    </source>
</reference>
<dbReference type="EMBL" id="JAHWZX010000009">
    <property type="protein sequence ID" value="MBW4331296.1"/>
    <property type="molecule type" value="Genomic_DNA"/>
</dbReference>
<evidence type="ECO:0000313" key="2">
    <source>
        <dbReference type="Proteomes" id="UP001197214"/>
    </source>
</evidence>
<comment type="caution">
    <text evidence="1">The sequence shown here is derived from an EMBL/GenBank/DDBJ whole genome shotgun (WGS) entry which is preliminary data.</text>
</comment>
<organism evidence="1 2">
    <name type="scientific">Stakelama flava</name>
    <dbReference type="NCBI Taxonomy" id="2860338"/>
    <lineage>
        <taxon>Bacteria</taxon>
        <taxon>Pseudomonadati</taxon>
        <taxon>Pseudomonadota</taxon>
        <taxon>Alphaproteobacteria</taxon>
        <taxon>Sphingomonadales</taxon>
        <taxon>Sphingomonadaceae</taxon>
        <taxon>Stakelama</taxon>
    </lineage>
</organism>